<evidence type="ECO:0000313" key="1">
    <source>
        <dbReference type="EMBL" id="MFC6867397.1"/>
    </source>
</evidence>
<accession>A0ABW2BY89</accession>
<dbReference type="PANTHER" id="PTHR11941">
    <property type="entry name" value="ENOYL-COA HYDRATASE-RELATED"/>
    <property type="match status" value="1"/>
</dbReference>
<dbReference type="Gene3D" id="3.90.226.10">
    <property type="entry name" value="2-enoyl-CoA Hydratase, Chain A, domain 1"/>
    <property type="match status" value="1"/>
</dbReference>
<dbReference type="PANTHER" id="PTHR11941:SF54">
    <property type="entry name" value="ENOYL-COA HYDRATASE, MITOCHONDRIAL"/>
    <property type="match status" value="1"/>
</dbReference>
<keyword evidence="2" id="KW-1185">Reference proteome</keyword>
<dbReference type="Pfam" id="PF00378">
    <property type="entry name" value="ECH_1"/>
    <property type="match status" value="1"/>
</dbReference>
<reference evidence="2" key="1">
    <citation type="journal article" date="2019" name="Int. J. Syst. Evol. Microbiol.">
        <title>The Global Catalogue of Microorganisms (GCM) 10K type strain sequencing project: providing services to taxonomists for standard genome sequencing and annotation.</title>
        <authorList>
            <consortium name="The Broad Institute Genomics Platform"/>
            <consortium name="The Broad Institute Genome Sequencing Center for Infectious Disease"/>
            <person name="Wu L."/>
            <person name="Ma J."/>
        </authorList>
    </citation>
    <scope>NUCLEOTIDE SEQUENCE [LARGE SCALE GENOMIC DNA]</scope>
    <source>
        <strain evidence="2">KCTC 32255</strain>
    </source>
</reference>
<protein>
    <submittedName>
        <fullName evidence="1">Enoyl-CoA hydratase-related protein</fullName>
    </submittedName>
</protein>
<dbReference type="SUPFAM" id="SSF52096">
    <property type="entry name" value="ClpP/crotonase"/>
    <property type="match status" value="1"/>
</dbReference>
<organism evidence="1 2">
    <name type="scientific">Haloechinothrix salitolerans</name>
    <dbReference type="NCBI Taxonomy" id="926830"/>
    <lineage>
        <taxon>Bacteria</taxon>
        <taxon>Bacillati</taxon>
        <taxon>Actinomycetota</taxon>
        <taxon>Actinomycetes</taxon>
        <taxon>Pseudonocardiales</taxon>
        <taxon>Pseudonocardiaceae</taxon>
        <taxon>Haloechinothrix</taxon>
    </lineage>
</organism>
<gene>
    <name evidence="1" type="ORF">ACFQGD_09565</name>
</gene>
<comment type="caution">
    <text evidence="1">The sequence shown here is derived from an EMBL/GenBank/DDBJ whole genome shotgun (WGS) entry which is preliminary data.</text>
</comment>
<dbReference type="InterPro" id="IPR029045">
    <property type="entry name" value="ClpP/crotonase-like_dom_sf"/>
</dbReference>
<name>A0ABW2BY89_9PSEU</name>
<dbReference type="InterPro" id="IPR001753">
    <property type="entry name" value="Enoyl-CoA_hydra/iso"/>
</dbReference>
<proteinExistence type="predicted"/>
<dbReference type="Proteomes" id="UP001596337">
    <property type="component" value="Unassembled WGS sequence"/>
</dbReference>
<evidence type="ECO:0000313" key="2">
    <source>
        <dbReference type="Proteomes" id="UP001596337"/>
    </source>
</evidence>
<dbReference type="EMBL" id="JBHSXX010000001">
    <property type="protein sequence ID" value="MFC6867397.1"/>
    <property type="molecule type" value="Genomic_DNA"/>
</dbReference>
<dbReference type="RefSeq" id="WP_345403466.1">
    <property type="nucleotide sequence ID" value="NZ_BAABLA010000114.1"/>
</dbReference>
<sequence>MLDLEERDGVAVIHLHGADHNRLDTALLRRLAAAMGFVGPTRPVVLTGHRRTFAIGAEVAGTPELLAAQDDALRAVAEHQAPVVTALNGDALDTGFALAAAADVRLMERGLIGTVASPRGDAPLSAVGRELVRTAFARCGVPMPSGALAFTAAEAETAGFVQRPVRLTCLLDEAVQHARNGMRLPQRV</sequence>